<feature type="region of interest" description="Disordered" evidence="7">
    <location>
        <begin position="1"/>
        <end position="30"/>
    </location>
</feature>
<reference evidence="10 11" key="1">
    <citation type="journal article" date="2015" name="Stand. Genomic Sci.">
        <title>Genomic Encyclopedia of Bacterial and Archaeal Type Strains, Phase III: the genomes of soil and plant-associated and newly described type strains.</title>
        <authorList>
            <person name="Whitman W.B."/>
            <person name="Woyke T."/>
            <person name="Klenk H.P."/>
            <person name="Zhou Y."/>
            <person name="Lilburn T.G."/>
            <person name="Beck B.J."/>
            <person name="De Vos P."/>
            <person name="Vandamme P."/>
            <person name="Eisen J.A."/>
            <person name="Garrity G."/>
            <person name="Hugenholtz P."/>
            <person name="Kyrpides N.C."/>
        </authorList>
    </citation>
    <scope>NUCLEOTIDE SEQUENCE [LARGE SCALE GENOMIC DNA]</scope>
    <source>
        <strain evidence="10 11">CECT 7306</strain>
    </source>
</reference>
<evidence type="ECO:0000313" key="11">
    <source>
        <dbReference type="Proteomes" id="UP000276232"/>
    </source>
</evidence>
<organism evidence="10 11">
    <name type="scientific">Pseudokineococcus lusitanus</name>
    <dbReference type="NCBI Taxonomy" id="763993"/>
    <lineage>
        <taxon>Bacteria</taxon>
        <taxon>Bacillati</taxon>
        <taxon>Actinomycetota</taxon>
        <taxon>Actinomycetes</taxon>
        <taxon>Kineosporiales</taxon>
        <taxon>Kineosporiaceae</taxon>
        <taxon>Pseudokineococcus</taxon>
    </lineage>
</organism>
<comment type="catalytic activity">
    <reaction evidence="5 6">
        <text>Exonucleolytic cleavage in either 5'- to 3'- or 3'- to 5'-direction to yield nucleoside 5'-phosphates.</text>
        <dbReference type="EC" id="3.1.11.6"/>
    </reaction>
</comment>
<name>A0A3N1HNC4_9ACTN</name>
<feature type="compositionally biased region" description="Pro residues" evidence="7">
    <location>
        <begin position="472"/>
        <end position="486"/>
    </location>
</feature>
<evidence type="ECO:0000259" key="8">
    <source>
        <dbReference type="Pfam" id="PF02601"/>
    </source>
</evidence>
<comment type="subcellular location">
    <subcellularLocation>
        <location evidence="5 6">Cytoplasm</location>
    </subcellularLocation>
</comment>
<evidence type="ECO:0000313" key="10">
    <source>
        <dbReference type="EMBL" id="ROP43975.1"/>
    </source>
</evidence>
<dbReference type="InParanoid" id="A0A3N1HNC4"/>
<dbReference type="GO" id="GO:0003676">
    <property type="term" value="F:nucleic acid binding"/>
    <property type="evidence" value="ECO:0007669"/>
    <property type="project" value="InterPro"/>
</dbReference>
<comment type="caution">
    <text evidence="10">The sequence shown here is derived from an EMBL/GenBank/DDBJ whole genome shotgun (WGS) entry which is preliminary data.</text>
</comment>
<proteinExistence type="inferred from homology"/>
<dbReference type="GO" id="GO:0009318">
    <property type="term" value="C:exodeoxyribonuclease VII complex"/>
    <property type="evidence" value="ECO:0007669"/>
    <property type="project" value="UniProtKB-UniRule"/>
</dbReference>
<keyword evidence="4 5" id="KW-0269">Exonuclease</keyword>
<dbReference type="AlphaFoldDB" id="A0A3N1HNC4"/>
<dbReference type="NCBIfam" id="TIGR00237">
    <property type="entry name" value="xseA"/>
    <property type="match status" value="1"/>
</dbReference>
<comment type="similarity">
    <text evidence="5 6">Belongs to the XseA family.</text>
</comment>
<evidence type="ECO:0000256" key="5">
    <source>
        <dbReference type="HAMAP-Rule" id="MF_00378"/>
    </source>
</evidence>
<dbReference type="InterPro" id="IPR020579">
    <property type="entry name" value="Exonuc_VII_lsu_C"/>
</dbReference>
<feature type="compositionally biased region" description="Low complexity" evidence="7">
    <location>
        <begin position="430"/>
        <end position="449"/>
    </location>
</feature>
<accession>A0A3N1HNC4</accession>
<feature type="compositionally biased region" description="Low complexity" evidence="7">
    <location>
        <begin position="460"/>
        <end position="471"/>
    </location>
</feature>
<dbReference type="EMBL" id="RJKN01000003">
    <property type="protein sequence ID" value="ROP43975.1"/>
    <property type="molecule type" value="Genomic_DNA"/>
</dbReference>
<evidence type="ECO:0000256" key="4">
    <source>
        <dbReference type="ARBA" id="ARBA00022839"/>
    </source>
</evidence>
<dbReference type="GO" id="GO:0008855">
    <property type="term" value="F:exodeoxyribonuclease VII activity"/>
    <property type="evidence" value="ECO:0007669"/>
    <property type="project" value="UniProtKB-UniRule"/>
</dbReference>
<evidence type="ECO:0000256" key="1">
    <source>
        <dbReference type="ARBA" id="ARBA00022490"/>
    </source>
</evidence>
<dbReference type="InterPro" id="IPR003753">
    <property type="entry name" value="Exonuc_VII_L"/>
</dbReference>
<evidence type="ECO:0000256" key="2">
    <source>
        <dbReference type="ARBA" id="ARBA00022722"/>
    </source>
</evidence>
<dbReference type="Pfam" id="PF13742">
    <property type="entry name" value="tRNA_anti_2"/>
    <property type="match status" value="1"/>
</dbReference>
<comment type="subunit">
    <text evidence="5">Heterooligomer composed of large and small subunits.</text>
</comment>
<keyword evidence="11" id="KW-1185">Reference proteome</keyword>
<dbReference type="PANTHER" id="PTHR30008">
    <property type="entry name" value="EXODEOXYRIBONUCLEASE 7 LARGE SUBUNIT"/>
    <property type="match status" value="1"/>
</dbReference>
<dbReference type="GO" id="GO:0006308">
    <property type="term" value="P:DNA catabolic process"/>
    <property type="evidence" value="ECO:0007669"/>
    <property type="project" value="UniProtKB-UniRule"/>
</dbReference>
<dbReference type="Proteomes" id="UP000276232">
    <property type="component" value="Unassembled WGS sequence"/>
</dbReference>
<dbReference type="FunCoup" id="A0A3N1HNC4">
    <property type="interactions" value="93"/>
</dbReference>
<feature type="compositionally biased region" description="Acidic residues" evidence="7">
    <location>
        <begin position="488"/>
        <end position="497"/>
    </location>
</feature>
<keyword evidence="3 5" id="KW-0378">Hydrolase</keyword>
<keyword evidence="2 5" id="KW-0540">Nuclease</keyword>
<feature type="domain" description="OB-fold nucleic acid binding" evidence="9">
    <location>
        <begin position="35"/>
        <end position="129"/>
    </location>
</feature>
<evidence type="ECO:0000256" key="7">
    <source>
        <dbReference type="SAM" id="MobiDB-lite"/>
    </source>
</evidence>
<dbReference type="Pfam" id="PF02601">
    <property type="entry name" value="Exonuc_VII_L"/>
    <property type="match status" value="1"/>
</dbReference>
<evidence type="ECO:0000259" key="9">
    <source>
        <dbReference type="Pfam" id="PF13742"/>
    </source>
</evidence>
<dbReference type="OrthoDB" id="9802795at2"/>
<sequence length="497" mass="51494">MTPPPGPTDAPEAAPGGRRPLPATAAATSAEQPWPVRLLSTKIGDYVARMSPVWVEGQLVQVTRRPGQATAFCVLRDADVDMSLSVTTHVRVLDALGPALVEGARVVVRGTPEFWARRGSLQLRADAIRPVGAGELLARVEALRRVLAAEGLFDASRKKALPFLPRVVGLVCGRASAAERDVLVTARGRWPGVRFEVRPVVVQGVDAVAQVSRAVAELDALDEVDVVVVARGGGSLEDLLPFSNEALLRAVAACRTPVVSAIGHEVDSPLLDLVADVRASTPTDAGRRVVPAVDEELAALAGARRRLRQGVRTWLDGERARLAALRARPVLAEPARGLADQRAAVGAARDRGRRALSARLRHEDAEVAGLRRAVRTLSPASTLERGYAVLTDAAGHVVRDPAEVAPGTRLLARVAGGGLEVDAVGPAGPGADRAAAGASADGPPAVAPRARSRRAPAPPAAREAPGTTAAPAPAPAPPTPPAPSPSAPDDDPGAPPY</sequence>
<evidence type="ECO:0000256" key="6">
    <source>
        <dbReference type="RuleBase" id="RU004355"/>
    </source>
</evidence>
<keyword evidence="1 5" id="KW-0963">Cytoplasm</keyword>
<dbReference type="RefSeq" id="WP_123379623.1">
    <property type="nucleotide sequence ID" value="NZ_RJKN01000003.1"/>
</dbReference>
<protein>
    <recommendedName>
        <fullName evidence="5">Exodeoxyribonuclease 7 large subunit</fullName>
        <ecNumber evidence="5">3.1.11.6</ecNumber>
    </recommendedName>
    <alternativeName>
        <fullName evidence="5">Exodeoxyribonuclease VII large subunit</fullName>
        <shortName evidence="5">Exonuclease VII large subunit</shortName>
    </alternativeName>
</protein>
<gene>
    <name evidence="5" type="primary">xseA</name>
    <name evidence="10" type="ORF">EDC03_1572</name>
</gene>
<feature type="region of interest" description="Disordered" evidence="7">
    <location>
        <begin position="430"/>
        <end position="497"/>
    </location>
</feature>
<comment type="function">
    <text evidence="5">Bidirectionally degrades single-stranded DNA into large acid-insoluble oligonucleotides, which are then degraded further into small acid-soluble oligonucleotides.</text>
</comment>
<dbReference type="EC" id="3.1.11.6" evidence="5"/>
<dbReference type="HAMAP" id="MF_00378">
    <property type="entry name" value="Exonuc_7_L"/>
    <property type="match status" value="1"/>
</dbReference>
<evidence type="ECO:0000256" key="3">
    <source>
        <dbReference type="ARBA" id="ARBA00022801"/>
    </source>
</evidence>
<dbReference type="GO" id="GO:0005737">
    <property type="term" value="C:cytoplasm"/>
    <property type="evidence" value="ECO:0007669"/>
    <property type="project" value="UniProtKB-SubCell"/>
</dbReference>
<dbReference type="PANTHER" id="PTHR30008:SF0">
    <property type="entry name" value="EXODEOXYRIBONUCLEASE 7 LARGE SUBUNIT"/>
    <property type="match status" value="1"/>
</dbReference>
<feature type="domain" description="Exonuclease VII large subunit C-terminal" evidence="8">
    <location>
        <begin position="152"/>
        <end position="355"/>
    </location>
</feature>
<dbReference type="InterPro" id="IPR025824">
    <property type="entry name" value="OB-fold_nuc-bd_dom"/>
</dbReference>
<dbReference type="CDD" id="cd04489">
    <property type="entry name" value="ExoVII_LU_OBF"/>
    <property type="match status" value="1"/>
</dbReference>